<evidence type="ECO:0000313" key="1">
    <source>
        <dbReference type="EMBL" id="KAK1126763.1"/>
    </source>
</evidence>
<sequence length="168" mass="18856">MFSNVSLRPTWSGVGKLQKEKSVRSRDSLGSLVVTFVQRRIVLLEENGRSTCTDQQKTREKLATGIQPLISWEHLLSKHGAARSFVGWSLGIDSELSRLSGWSRKPLGITSYKPICLRAYPRSGSGFARWKMMVGRGRTFLPTRKPWTTFNAKFDATPYGHAVLSPSK</sequence>
<dbReference type="Proteomes" id="UP001177670">
    <property type="component" value="Unassembled WGS sequence"/>
</dbReference>
<organism evidence="1 2">
    <name type="scientific">Melipona bicolor</name>
    <dbReference type="NCBI Taxonomy" id="60889"/>
    <lineage>
        <taxon>Eukaryota</taxon>
        <taxon>Metazoa</taxon>
        <taxon>Ecdysozoa</taxon>
        <taxon>Arthropoda</taxon>
        <taxon>Hexapoda</taxon>
        <taxon>Insecta</taxon>
        <taxon>Pterygota</taxon>
        <taxon>Neoptera</taxon>
        <taxon>Endopterygota</taxon>
        <taxon>Hymenoptera</taxon>
        <taxon>Apocrita</taxon>
        <taxon>Aculeata</taxon>
        <taxon>Apoidea</taxon>
        <taxon>Anthophila</taxon>
        <taxon>Apidae</taxon>
        <taxon>Melipona</taxon>
    </lineage>
</organism>
<proteinExistence type="predicted"/>
<name>A0AA40FWP6_9HYME</name>
<reference evidence="1" key="1">
    <citation type="submission" date="2021-10" db="EMBL/GenBank/DDBJ databases">
        <title>Melipona bicolor Genome sequencing and assembly.</title>
        <authorList>
            <person name="Araujo N.S."/>
            <person name="Arias M.C."/>
        </authorList>
    </citation>
    <scope>NUCLEOTIDE SEQUENCE</scope>
    <source>
        <strain evidence="1">USP_2M_L1-L4_2017</strain>
        <tissue evidence="1">Whole body</tissue>
    </source>
</reference>
<comment type="caution">
    <text evidence="1">The sequence shown here is derived from an EMBL/GenBank/DDBJ whole genome shotgun (WGS) entry which is preliminary data.</text>
</comment>
<gene>
    <name evidence="1" type="ORF">K0M31_004386</name>
</gene>
<keyword evidence="2" id="KW-1185">Reference proteome</keyword>
<dbReference type="AlphaFoldDB" id="A0AA40FWP6"/>
<protein>
    <submittedName>
        <fullName evidence="1">Uncharacterized protein</fullName>
    </submittedName>
</protein>
<dbReference type="EMBL" id="JAHYIQ010000013">
    <property type="protein sequence ID" value="KAK1126763.1"/>
    <property type="molecule type" value="Genomic_DNA"/>
</dbReference>
<accession>A0AA40FWP6</accession>
<evidence type="ECO:0000313" key="2">
    <source>
        <dbReference type="Proteomes" id="UP001177670"/>
    </source>
</evidence>